<name>A0A059BP64_EUCGR</name>
<proteinExistence type="predicted"/>
<dbReference type="AlphaFoldDB" id="A0A059BP64"/>
<evidence type="ECO:0000313" key="2">
    <source>
        <dbReference type="EMBL" id="KCW67952.1"/>
    </source>
</evidence>
<sequence>MLVQHYIIGCILICLLIDMCVTESDTRDSSTPISHHKLTDCDSACAYRCSLSSRPNLCKRACRTCCTHCRRVPPGTDGYANQTTCGGALKCP</sequence>
<gene>
    <name evidence="2" type="ORF">EUGRSUZ_F01649</name>
</gene>
<dbReference type="InterPro" id="IPR003854">
    <property type="entry name" value="GASA"/>
</dbReference>
<protein>
    <recommendedName>
        <fullName evidence="3">Gibberellin regulated protein</fullName>
    </recommendedName>
</protein>
<dbReference type="Gramene" id="KCW67952">
    <property type="protein sequence ID" value="KCW67952"/>
    <property type="gene ID" value="EUGRSUZ_F01649"/>
</dbReference>
<evidence type="ECO:0008006" key="3">
    <source>
        <dbReference type="Google" id="ProtNLM"/>
    </source>
</evidence>
<accession>A0A059BP64</accession>
<dbReference type="Pfam" id="PF02704">
    <property type="entry name" value="GASA"/>
    <property type="match status" value="1"/>
</dbReference>
<feature type="chain" id="PRO_5001568456" description="Gibberellin regulated protein" evidence="1">
    <location>
        <begin position="23"/>
        <end position="92"/>
    </location>
</feature>
<dbReference type="STRING" id="71139.A0A059BP64"/>
<dbReference type="EMBL" id="KK198758">
    <property type="protein sequence ID" value="KCW67952.1"/>
    <property type="molecule type" value="Genomic_DNA"/>
</dbReference>
<reference evidence="2" key="1">
    <citation type="submission" date="2013-07" db="EMBL/GenBank/DDBJ databases">
        <title>The genome of Eucalyptus grandis.</title>
        <authorList>
            <person name="Schmutz J."/>
            <person name="Hayes R."/>
            <person name="Myburg A."/>
            <person name="Tuskan G."/>
            <person name="Grattapaglia D."/>
            <person name="Rokhsar D.S."/>
        </authorList>
    </citation>
    <scope>NUCLEOTIDE SEQUENCE</scope>
    <source>
        <tissue evidence="2">Leaf extractions</tissue>
    </source>
</reference>
<evidence type="ECO:0000256" key="1">
    <source>
        <dbReference type="SAM" id="SignalP"/>
    </source>
</evidence>
<keyword evidence="1" id="KW-0732">Signal</keyword>
<organism evidence="2">
    <name type="scientific">Eucalyptus grandis</name>
    <name type="common">Flooded gum</name>
    <dbReference type="NCBI Taxonomy" id="71139"/>
    <lineage>
        <taxon>Eukaryota</taxon>
        <taxon>Viridiplantae</taxon>
        <taxon>Streptophyta</taxon>
        <taxon>Embryophyta</taxon>
        <taxon>Tracheophyta</taxon>
        <taxon>Spermatophyta</taxon>
        <taxon>Magnoliopsida</taxon>
        <taxon>eudicotyledons</taxon>
        <taxon>Gunneridae</taxon>
        <taxon>Pentapetalae</taxon>
        <taxon>rosids</taxon>
        <taxon>malvids</taxon>
        <taxon>Myrtales</taxon>
        <taxon>Myrtaceae</taxon>
        <taxon>Myrtoideae</taxon>
        <taxon>Eucalypteae</taxon>
        <taxon>Eucalyptus</taxon>
    </lineage>
</organism>
<dbReference type="InParanoid" id="A0A059BP64"/>
<feature type="signal peptide" evidence="1">
    <location>
        <begin position="1"/>
        <end position="22"/>
    </location>
</feature>